<evidence type="ECO:0000313" key="5">
    <source>
        <dbReference type="Proteomes" id="UP000232684"/>
    </source>
</evidence>
<name>A0A2I0BYJ9_PLAFO</name>
<evidence type="ECO:0000259" key="2">
    <source>
        <dbReference type="Pfam" id="PF09687"/>
    </source>
</evidence>
<dbReference type="VEuPathDB" id="PlasmoDB:PfNF54_120057500"/>
<dbReference type="Gene3D" id="6.10.280.180">
    <property type="entry name" value="Plasmodium RESA, N-terminal helical domain"/>
    <property type="match status" value="1"/>
</dbReference>
<dbReference type="Proteomes" id="UP000754359">
    <property type="component" value="Unassembled WGS sequence"/>
</dbReference>
<dbReference type="InterPro" id="IPR044885">
    <property type="entry name" value="PRESA_N_sf"/>
</dbReference>
<reference evidence="3 6" key="2">
    <citation type="submission" date="2018-05" db="EMBL/GenBank/DDBJ databases">
        <title>Genome assembly of Plasmodium falciparum NF54 DiCre.</title>
        <authorList>
            <person name="Baumgarten S."/>
            <person name="Treeck M."/>
            <person name="Scherf A."/>
        </authorList>
    </citation>
    <scope>NUCLEOTIDE SEQUENCE [LARGE SCALE GENOMIC DNA]</scope>
    <source>
        <strain evidence="3">NF54</strain>
    </source>
</reference>
<dbReference type="Pfam" id="PF09687">
    <property type="entry name" value="PRESAN"/>
    <property type="match status" value="1"/>
</dbReference>
<dbReference type="PANTHER" id="PTHR36193:SF23">
    <property type="entry name" value="PHISTB DOMAIN-CONTAINING RESA-LIKE PROTEIN 1"/>
    <property type="match status" value="1"/>
</dbReference>
<keyword evidence="1" id="KW-1133">Transmembrane helix</keyword>
<dbReference type="Proteomes" id="UP000232684">
    <property type="component" value="Unassembled WGS sequence"/>
</dbReference>
<evidence type="ECO:0000313" key="3">
    <source>
        <dbReference type="EMBL" id="KAF4327015.1"/>
    </source>
</evidence>
<feature type="domain" description="Plasmodium RESA N-terminal" evidence="2">
    <location>
        <begin position="140"/>
        <end position="269"/>
    </location>
</feature>
<dbReference type="EMBL" id="QFXU01000022">
    <property type="protein sequence ID" value="KAF4327015.1"/>
    <property type="molecule type" value="Genomic_DNA"/>
</dbReference>
<proteinExistence type="predicted"/>
<feature type="transmembrane region" description="Helical" evidence="1">
    <location>
        <begin position="20"/>
        <end position="42"/>
    </location>
</feature>
<evidence type="ECO:0000313" key="4">
    <source>
        <dbReference type="EMBL" id="PKC48260.1"/>
    </source>
</evidence>
<dbReference type="InterPro" id="IPR006526">
    <property type="entry name" value="Export_prot_PHISTa/b/c"/>
</dbReference>
<keyword evidence="1" id="KW-0472">Membrane</keyword>
<organism evidence="4 5">
    <name type="scientific">Plasmodium falciparum (isolate NF54)</name>
    <dbReference type="NCBI Taxonomy" id="5843"/>
    <lineage>
        <taxon>Eukaryota</taxon>
        <taxon>Sar</taxon>
        <taxon>Alveolata</taxon>
        <taxon>Apicomplexa</taxon>
        <taxon>Aconoidasida</taxon>
        <taxon>Haemosporida</taxon>
        <taxon>Plasmodiidae</taxon>
        <taxon>Plasmodium</taxon>
        <taxon>Plasmodium (Laverania)</taxon>
    </lineage>
</organism>
<dbReference type="EMBL" id="NYMT01000004">
    <property type="protein sequence ID" value="PKC48260.1"/>
    <property type="molecule type" value="Genomic_DNA"/>
</dbReference>
<evidence type="ECO:0000256" key="1">
    <source>
        <dbReference type="SAM" id="Phobius"/>
    </source>
</evidence>
<reference evidence="4 5" key="1">
    <citation type="submission" date="2017-11" db="EMBL/GenBank/DDBJ databases">
        <title>Plasmodium falciparum NF54 genome assembly.</title>
        <authorList>
            <person name="Bryant J.M."/>
            <person name="Baumgarten S."/>
            <person name="Scheidig-Benatar C."/>
            <person name="Scherf A."/>
        </authorList>
    </citation>
    <scope>NUCLEOTIDE SEQUENCE [LARGE SCALE GENOMIC DNA]</scope>
    <source>
        <strain evidence="4">NF54</strain>
    </source>
</reference>
<accession>A0A2I0BYJ9</accession>
<protein>
    <recommendedName>
        <fullName evidence="2">Plasmodium RESA N-terminal domain-containing protein</fullName>
    </recommendedName>
</protein>
<dbReference type="NCBIfam" id="TIGR01639">
    <property type="entry name" value="P_fal_TIGR01639"/>
    <property type="match status" value="1"/>
</dbReference>
<gene>
    <name evidence="4" type="ORF">CK202_1669</name>
    <name evidence="3" type="ORF">CYL21_4477</name>
</gene>
<dbReference type="SMR" id="A0A2I0BYJ9"/>
<dbReference type="InterPro" id="IPR019111">
    <property type="entry name" value="PRESA_N"/>
</dbReference>
<keyword evidence="1" id="KW-0812">Transmembrane</keyword>
<comment type="caution">
    <text evidence="4">The sequence shown here is derived from an EMBL/GenBank/DDBJ whole genome shotgun (WGS) entry which is preliminary data.</text>
</comment>
<evidence type="ECO:0000313" key="6">
    <source>
        <dbReference type="Proteomes" id="UP000754359"/>
    </source>
</evidence>
<dbReference type="AlphaFoldDB" id="A0A2I0BYJ9"/>
<sequence>MNKKNYSIFFSYVNETQKGILHYISFKFLCLCLYMIGFYYVFLNNSSENSSSEIVKNCNIYKRNLVQVEKNNKGSKVKESLKLKKEDSDKSIDNVNDIKYNEQKIQENIYTINNDIENTNVKNERNIFISSINNNDMSKNLTEKELYEVLNSLEECPSNEDLRKIWTNTLTVAKGGFDDIQKELKELIQEYLDNDIYPIFRCIKGKFGYGSIWEENIFRFYRTVANEEVQYSNDFYRLINDEHTLEDILKFIYSFLEHFKTLKKELQEEHQKQLLQKIEQKVNK</sequence>
<dbReference type="PANTHER" id="PTHR36193">
    <property type="entry name" value="PHISTB DOMAIN-CONTAINING RESA-LIKE PROTEIN 1"/>
    <property type="match status" value="1"/>
</dbReference>